<evidence type="ECO:0000313" key="3">
    <source>
        <dbReference type="Proteomes" id="UP000274694"/>
    </source>
</evidence>
<dbReference type="EMBL" id="QGTA01000264">
    <property type="protein sequence ID" value="RQW87529.1"/>
    <property type="molecule type" value="Genomic_DNA"/>
</dbReference>
<proteinExistence type="predicted"/>
<protein>
    <submittedName>
        <fullName evidence="2">Uncharacterized protein</fullName>
    </submittedName>
</protein>
<organism evidence="2 3">
    <name type="scientific">Micromonospora chalcea</name>
    <dbReference type="NCBI Taxonomy" id="1874"/>
    <lineage>
        <taxon>Bacteria</taxon>
        <taxon>Bacillati</taxon>
        <taxon>Actinomycetota</taxon>
        <taxon>Actinomycetes</taxon>
        <taxon>Micromonosporales</taxon>
        <taxon>Micromonosporaceae</taxon>
        <taxon>Micromonospora</taxon>
    </lineage>
</organism>
<name>A0ABX9XWR0_MICCH</name>
<gene>
    <name evidence="2" type="ORF">DLJ60_26050</name>
</gene>
<feature type="region of interest" description="Disordered" evidence="1">
    <location>
        <begin position="1"/>
        <end position="24"/>
    </location>
</feature>
<keyword evidence="3" id="KW-1185">Reference proteome</keyword>
<comment type="caution">
    <text evidence="2">The sequence shown here is derived from an EMBL/GenBank/DDBJ whole genome shotgun (WGS) entry which is preliminary data.</text>
</comment>
<reference evidence="2 3" key="1">
    <citation type="submission" date="2018-05" db="EMBL/GenBank/DDBJ databases">
        <title>Micromonospora from Atacama Desert.</title>
        <authorList>
            <person name="Carro L."/>
            <person name="Goodfellow M."/>
            <person name="Klenk H.-P."/>
        </authorList>
    </citation>
    <scope>NUCLEOTIDE SEQUENCE [LARGE SCALE GENOMIC DNA]</scope>
    <source>
        <strain evidence="2 3">LB41</strain>
    </source>
</reference>
<feature type="compositionally biased region" description="Polar residues" evidence="1">
    <location>
        <begin position="1"/>
        <end position="17"/>
    </location>
</feature>
<evidence type="ECO:0000256" key="1">
    <source>
        <dbReference type="SAM" id="MobiDB-lite"/>
    </source>
</evidence>
<accession>A0ABX9XWR0</accession>
<sequence length="65" mass="7294">MTSMTRTKPRSSCSAISTEDARPSCSISTRLIRPSVYAYDSRPEPPRATVLAERINPSTKRYSCR</sequence>
<dbReference type="Proteomes" id="UP000274694">
    <property type="component" value="Unassembled WGS sequence"/>
</dbReference>
<evidence type="ECO:0000313" key="2">
    <source>
        <dbReference type="EMBL" id="RQW87529.1"/>
    </source>
</evidence>